<keyword evidence="6" id="KW-0862">Zinc</keyword>
<dbReference type="GO" id="GO:0004222">
    <property type="term" value="F:metalloendopeptidase activity"/>
    <property type="evidence" value="ECO:0007669"/>
    <property type="project" value="InterPro"/>
</dbReference>
<gene>
    <name evidence="11" type="ORF">SAMN02982985_04119</name>
</gene>
<dbReference type="Gene3D" id="2.60.40.2970">
    <property type="match status" value="1"/>
</dbReference>
<evidence type="ECO:0000256" key="9">
    <source>
        <dbReference type="SAM" id="SignalP"/>
    </source>
</evidence>
<evidence type="ECO:0000256" key="4">
    <source>
        <dbReference type="ARBA" id="ARBA00022723"/>
    </source>
</evidence>
<feature type="signal peptide" evidence="9">
    <location>
        <begin position="1"/>
        <end position="24"/>
    </location>
</feature>
<dbReference type="InterPro" id="IPR034115">
    <property type="entry name" value="M35_peptidyl-Lys"/>
</dbReference>
<dbReference type="GO" id="GO:0006508">
    <property type="term" value="P:proteolysis"/>
    <property type="evidence" value="ECO:0007669"/>
    <property type="project" value="UniProtKB-KW"/>
</dbReference>
<dbReference type="GO" id="GO:0046872">
    <property type="term" value="F:metal ion binding"/>
    <property type="evidence" value="ECO:0007669"/>
    <property type="project" value="UniProtKB-KW"/>
</dbReference>
<evidence type="ECO:0000313" key="12">
    <source>
        <dbReference type="Proteomes" id="UP000199470"/>
    </source>
</evidence>
<dbReference type="Proteomes" id="UP000199470">
    <property type="component" value="Unassembled WGS sequence"/>
</dbReference>
<feature type="domain" description="Lysine-specific metallo-endopeptidase" evidence="10">
    <location>
        <begin position="232"/>
        <end position="363"/>
    </location>
</feature>
<dbReference type="InterPro" id="IPR050414">
    <property type="entry name" value="Fungal_M35_metalloproteases"/>
</dbReference>
<name>A0A1I4QXM8_9BURK</name>
<dbReference type="EMBL" id="FOTW01000020">
    <property type="protein sequence ID" value="SFM44824.1"/>
    <property type="molecule type" value="Genomic_DNA"/>
</dbReference>
<reference evidence="11 12" key="1">
    <citation type="submission" date="2016-10" db="EMBL/GenBank/DDBJ databases">
        <authorList>
            <person name="de Groot N.N."/>
        </authorList>
    </citation>
    <scope>NUCLEOTIDE SEQUENCE [LARGE SCALE GENOMIC DNA]</scope>
    <source>
        <strain evidence="11 12">ATCC 43154</strain>
    </source>
</reference>
<dbReference type="PANTHER" id="PTHR37016">
    <property type="match status" value="1"/>
</dbReference>
<dbReference type="SMART" id="SM01351">
    <property type="entry name" value="Aspzincin_M35"/>
    <property type="match status" value="1"/>
</dbReference>
<comment type="cofactor">
    <cofactor evidence="1">
        <name>Zn(2+)</name>
        <dbReference type="ChEBI" id="CHEBI:29105"/>
    </cofactor>
</comment>
<comment type="similarity">
    <text evidence="2">Belongs to the peptidase M35 family.</text>
</comment>
<keyword evidence="4" id="KW-0479">Metal-binding</keyword>
<evidence type="ECO:0000313" key="11">
    <source>
        <dbReference type="EMBL" id="SFM44824.1"/>
    </source>
</evidence>
<accession>A0A1I4QXM8</accession>
<sequence length="369" mass="39010">MNVQQMLKLGVSVVAIAACFGAQAGSNGVTATITPEKSALGSSDDVVVNVTITNTSSKPQYILKYHLPSADISEPLFDVTRDGVKVAYLGKHFKRRNPRPGEYDMLPAGASLSQRVELSALYDFSVTGDYAVRYHTASLNLFNEAGGSGGRVALDAEVAPASEIGEIDSDTASLWVEGVLPRGAEPQASRLLESMREQLAGSLSFANCSASRQSQITSALTAAKSMAANGSSYLNAGTVGTRYTKWFGANNASRYATVKSHFTAIKDAFANKPLVVDCGCTDSAYAYVYPSQPYKIYVCNAFWPAPTSGTDSKGGTLVHEMSHFTVVAGTDDWAYGQSAAASLATSNPSKAVDNADSHEYFGENTPSLP</sequence>
<evidence type="ECO:0000256" key="2">
    <source>
        <dbReference type="ARBA" id="ARBA00010279"/>
    </source>
</evidence>
<evidence type="ECO:0000256" key="7">
    <source>
        <dbReference type="ARBA" id="ARBA00023049"/>
    </source>
</evidence>
<keyword evidence="3" id="KW-0645">Protease</keyword>
<proteinExistence type="inferred from homology"/>
<dbReference type="SUPFAM" id="SSF55486">
    <property type="entry name" value="Metalloproteases ('zincins'), catalytic domain"/>
    <property type="match status" value="1"/>
</dbReference>
<evidence type="ECO:0000256" key="1">
    <source>
        <dbReference type="ARBA" id="ARBA00001947"/>
    </source>
</evidence>
<evidence type="ECO:0000256" key="5">
    <source>
        <dbReference type="ARBA" id="ARBA00022801"/>
    </source>
</evidence>
<evidence type="ECO:0000256" key="3">
    <source>
        <dbReference type="ARBA" id="ARBA00022670"/>
    </source>
</evidence>
<dbReference type="Pfam" id="PF14521">
    <property type="entry name" value="Aspzincin_M35"/>
    <property type="match status" value="1"/>
</dbReference>
<feature type="chain" id="PRO_5011470358" evidence="9">
    <location>
        <begin position="25"/>
        <end position="369"/>
    </location>
</feature>
<dbReference type="STRING" id="758825.SAMN02982985_04119"/>
<feature type="region of interest" description="Disordered" evidence="8">
    <location>
        <begin position="346"/>
        <end position="369"/>
    </location>
</feature>
<dbReference type="OrthoDB" id="7649992at2"/>
<evidence type="ECO:0000259" key="10">
    <source>
        <dbReference type="SMART" id="SM01351"/>
    </source>
</evidence>
<organism evidence="11 12">
    <name type="scientific">Rugamonas rubra</name>
    <dbReference type="NCBI Taxonomy" id="758825"/>
    <lineage>
        <taxon>Bacteria</taxon>
        <taxon>Pseudomonadati</taxon>
        <taxon>Pseudomonadota</taxon>
        <taxon>Betaproteobacteria</taxon>
        <taxon>Burkholderiales</taxon>
        <taxon>Oxalobacteraceae</taxon>
        <taxon>Telluria group</taxon>
        <taxon>Rugamonas</taxon>
    </lineage>
</organism>
<dbReference type="AlphaFoldDB" id="A0A1I4QXM8"/>
<keyword evidence="5" id="KW-0378">Hydrolase</keyword>
<keyword evidence="7" id="KW-0482">Metalloprotease</keyword>
<dbReference type="PANTHER" id="PTHR37016:SF3">
    <property type="entry name" value="NEUTRAL PROTEASE 2-RELATED"/>
    <property type="match status" value="1"/>
</dbReference>
<dbReference type="CDD" id="cd11306">
    <property type="entry name" value="M35_peptidyl-Lys"/>
    <property type="match status" value="1"/>
</dbReference>
<dbReference type="Gene3D" id="3.40.390.10">
    <property type="entry name" value="Collagenase (Catalytic Domain)"/>
    <property type="match status" value="1"/>
</dbReference>
<keyword evidence="12" id="KW-1185">Reference proteome</keyword>
<keyword evidence="9" id="KW-0732">Signal</keyword>
<evidence type="ECO:0000256" key="8">
    <source>
        <dbReference type="SAM" id="MobiDB-lite"/>
    </source>
</evidence>
<evidence type="ECO:0000256" key="6">
    <source>
        <dbReference type="ARBA" id="ARBA00022833"/>
    </source>
</evidence>
<dbReference type="InterPro" id="IPR029463">
    <property type="entry name" value="Lys_MEP"/>
</dbReference>
<protein>
    <submittedName>
        <fullName evidence="11">Peptidyl-Lys metalloendopeptidase</fullName>
    </submittedName>
</protein>
<dbReference type="InterPro" id="IPR024079">
    <property type="entry name" value="MetalloPept_cat_dom_sf"/>
</dbReference>